<evidence type="ECO:0000313" key="2">
    <source>
        <dbReference type="Proteomes" id="UP000484015"/>
    </source>
</evidence>
<dbReference type="Proteomes" id="UP000484015">
    <property type="component" value="Unassembled WGS sequence"/>
</dbReference>
<dbReference type="AlphaFoldDB" id="A0A6L6Q7A2"/>
<proteinExistence type="predicted"/>
<name>A0A6L6Q7A2_9BURK</name>
<sequence>MDQHQPDRQNHVMANDVDTALNIEKTSGAANAWVYMTHKAVPRGVIKRVLAFPKLRRNIIKIK</sequence>
<reference evidence="1 2" key="1">
    <citation type="submission" date="2019-11" db="EMBL/GenBank/DDBJ databases">
        <title>Type strains purchased from KCTC, JCM and DSMZ.</title>
        <authorList>
            <person name="Lu H."/>
        </authorList>
    </citation>
    <scope>NUCLEOTIDE SEQUENCE [LARGE SCALE GENOMIC DNA]</scope>
    <source>
        <strain evidence="1 2">KCTC 42409</strain>
    </source>
</reference>
<evidence type="ECO:0000313" key="1">
    <source>
        <dbReference type="EMBL" id="MTW05329.1"/>
    </source>
</evidence>
<accession>A0A6L6Q7A2</accession>
<dbReference type="EMBL" id="WNLA01000023">
    <property type="protein sequence ID" value="MTW05329.1"/>
    <property type="molecule type" value="Genomic_DNA"/>
</dbReference>
<keyword evidence="2" id="KW-1185">Reference proteome</keyword>
<organism evidence="1 2">
    <name type="scientific">Pseudoduganella ginsengisoli</name>
    <dbReference type="NCBI Taxonomy" id="1462440"/>
    <lineage>
        <taxon>Bacteria</taxon>
        <taxon>Pseudomonadati</taxon>
        <taxon>Pseudomonadota</taxon>
        <taxon>Betaproteobacteria</taxon>
        <taxon>Burkholderiales</taxon>
        <taxon>Oxalobacteraceae</taxon>
        <taxon>Telluria group</taxon>
        <taxon>Pseudoduganella</taxon>
    </lineage>
</organism>
<gene>
    <name evidence="1" type="ORF">GM668_24930</name>
</gene>
<dbReference type="RefSeq" id="WP_155441681.1">
    <property type="nucleotide sequence ID" value="NZ_WNLA01000023.1"/>
</dbReference>
<comment type="caution">
    <text evidence="1">The sequence shown here is derived from an EMBL/GenBank/DDBJ whole genome shotgun (WGS) entry which is preliminary data.</text>
</comment>
<dbReference type="OrthoDB" id="8780197at2"/>
<protein>
    <submittedName>
        <fullName evidence="1">Uncharacterized protein</fullName>
    </submittedName>
</protein>